<dbReference type="Pfam" id="PF06541">
    <property type="entry name" value="ABC_trans_CmpB"/>
    <property type="match status" value="1"/>
</dbReference>
<organism evidence="2 3">
    <name type="scientific">Naumannella cuiyingiana</name>
    <dbReference type="NCBI Taxonomy" id="1347891"/>
    <lineage>
        <taxon>Bacteria</taxon>
        <taxon>Bacillati</taxon>
        <taxon>Actinomycetota</taxon>
        <taxon>Actinomycetes</taxon>
        <taxon>Propionibacteriales</taxon>
        <taxon>Propionibacteriaceae</taxon>
        <taxon>Naumannella</taxon>
    </lineage>
</organism>
<evidence type="ECO:0000313" key="2">
    <source>
        <dbReference type="EMBL" id="NYI69755.1"/>
    </source>
</evidence>
<dbReference type="EMBL" id="JACBZS010000001">
    <property type="protein sequence ID" value="NYI69755.1"/>
    <property type="molecule type" value="Genomic_DNA"/>
</dbReference>
<dbReference type="InterPro" id="IPR010540">
    <property type="entry name" value="CmpB_TMEM229"/>
</dbReference>
<keyword evidence="1" id="KW-1133">Transmembrane helix</keyword>
<keyword evidence="1" id="KW-0472">Membrane</keyword>
<feature type="transmembrane region" description="Helical" evidence="1">
    <location>
        <begin position="45"/>
        <end position="66"/>
    </location>
</feature>
<accession>A0A7Z0IJP4</accession>
<sequence length="254" mass="28001">MDSVFSEFWYTALWGFLIFSVLGVVVEMVYAFAREGVIESRLGVLYLPLSPIYGLGGVAITAFLLPYLHDPILLFFVGIVVGTVLEYVASFVMEKLFHTIFWDYSNEPLNLHGRVCAQYSLYWGLLSLLLIYVIDPPIGRLIDAIPQPLGDRLLLAACIVAAAGIALTLAAFARLRAKVDALEAGRPVPSGALGRAIDTLAPDVVMAWTFPRMNLVQEYLQARGIEPSRVRLDLRVPSAEREAMLERARTAGQG</sequence>
<feature type="transmembrane region" description="Helical" evidence="1">
    <location>
        <begin position="154"/>
        <end position="173"/>
    </location>
</feature>
<name>A0A7Z0IJP4_9ACTN</name>
<evidence type="ECO:0000313" key="3">
    <source>
        <dbReference type="Proteomes" id="UP000527616"/>
    </source>
</evidence>
<dbReference type="Proteomes" id="UP000527616">
    <property type="component" value="Unassembled WGS sequence"/>
</dbReference>
<dbReference type="RefSeq" id="WP_179443786.1">
    <property type="nucleotide sequence ID" value="NZ_JACBZS010000001.1"/>
</dbReference>
<comment type="caution">
    <text evidence="2">The sequence shown here is derived from an EMBL/GenBank/DDBJ whole genome shotgun (WGS) entry which is preliminary data.</text>
</comment>
<keyword evidence="1" id="KW-0812">Transmembrane</keyword>
<dbReference type="AlphaFoldDB" id="A0A7Z0IJP4"/>
<proteinExistence type="predicted"/>
<evidence type="ECO:0008006" key="4">
    <source>
        <dbReference type="Google" id="ProtNLM"/>
    </source>
</evidence>
<protein>
    <recommendedName>
        <fullName evidence="4">ABC transporter permease</fullName>
    </recommendedName>
</protein>
<feature type="transmembrane region" description="Helical" evidence="1">
    <location>
        <begin position="115"/>
        <end position="134"/>
    </location>
</feature>
<gene>
    <name evidence="2" type="ORF">GGQ54_000315</name>
</gene>
<feature type="transmembrane region" description="Helical" evidence="1">
    <location>
        <begin position="12"/>
        <end position="33"/>
    </location>
</feature>
<reference evidence="2 3" key="1">
    <citation type="submission" date="2020-07" db="EMBL/GenBank/DDBJ databases">
        <title>Sequencing the genomes of 1000 actinobacteria strains.</title>
        <authorList>
            <person name="Klenk H.-P."/>
        </authorList>
    </citation>
    <scope>NUCLEOTIDE SEQUENCE [LARGE SCALE GENOMIC DNA]</scope>
    <source>
        <strain evidence="2 3">DSM 103164</strain>
    </source>
</reference>
<feature type="transmembrane region" description="Helical" evidence="1">
    <location>
        <begin position="72"/>
        <end position="94"/>
    </location>
</feature>
<evidence type="ECO:0000256" key="1">
    <source>
        <dbReference type="SAM" id="Phobius"/>
    </source>
</evidence>
<keyword evidence="3" id="KW-1185">Reference proteome</keyword>